<evidence type="ECO:0000313" key="2">
    <source>
        <dbReference type="EMBL" id="QWV93202.1"/>
    </source>
</evidence>
<feature type="compositionally biased region" description="Basic and acidic residues" evidence="1">
    <location>
        <begin position="1"/>
        <end position="14"/>
    </location>
</feature>
<protein>
    <submittedName>
        <fullName evidence="2">Uncharacterized protein</fullName>
    </submittedName>
</protein>
<feature type="region of interest" description="Disordered" evidence="1">
    <location>
        <begin position="1"/>
        <end position="54"/>
    </location>
</feature>
<evidence type="ECO:0000313" key="3">
    <source>
        <dbReference type="Proteomes" id="UP000683557"/>
    </source>
</evidence>
<dbReference type="Proteomes" id="UP000683557">
    <property type="component" value="Chromosome"/>
</dbReference>
<reference evidence="2 3" key="1">
    <citation type="submission" date="2021-06" db="EMBL/GenBank/DDBJ databases">
        <title>Gemonas diversity in paddy soil.</title>
        <authorList>
            <person name="Liu G."/>
        </authorList>
    </citation>
    <scope>NUCLEOTIDE SEQUENCE [LARGE SCALE GENOMIC DNA]</scope>
    <source>
        <strain evidence="2 3">RG10</strain>
    </source>
</reference>
<accession>A0ABX8J807</accession>
<proteinExistence type="predicted"/>
<name>A0ABX8J807_9BACT</name>
<evidence type="ECO:0000256" key="1">
    <source>
        <dbReference type="SAM" id="MobiDB-lite"/>
    </source>
</evidence>
<organism evidence="2 3">
    <name type="scientific">Geomonas oryzisoli</name>
    <dbReference type="NCBI Taxonomy" id="2847992"/>
    <lineage>
        <taxon>Bacteria</taxon>
        <taxon>Pseudomonadati</taxon>
        <taxon>Thermodesulfobacteriota</taxon>
        <taxon>Desulfuromonadia</taxon>
        <taxon>Geobacterales</taxon>
        <taxon>Geobacteraceae</taxon>
        <taxon>Geomonas</taxon>
    </lineage>
</organism>
<dbReference type="RefSeq" id="WP_216799942.1">
    <property type="nucleotide sequence ID" value="NZ_CP076723.1"/>
</dbReference>
<dbReference type="EMBL" id="CP076723">
    <property type="protein sequence ID" value="QWV93202.1"/>
    <property type="molecule type" value="Genomic_DNA"/>
</dbReference>
<sequence>MAGSRQDHLRRDPFQRPTLTPGPLGYNDAASPNSKALPKDTPGPVGRNDLADPSARYNAPQAVLRISAPERWIPLDQAQIIALEISTYFEGGEAKYGTLADDGDDQATSFGLLQWNFGQNTLGPILKKMLRADPGQFENCFTKNTGYETLKKAILENDQAGQKKWARSLLKTNRSGWETSFKNIARVAVFNKIQNDEAIKDYHMLVMRDIAWLRAIKPIEFQRIEINTYAALFDLCVQQYGIGKSKAAIISQIGEKKPKTQGEIMAIVVMERGRGAKHKYQADCISRRMGILTSEPFISTEGGGRVTRKNPKFKLLVHYRGAYVRL</sequence>
<gene>
    <name evidence="2" type="ORF">KP004_18860</name>
</gene>
<keyword evidence="3" id="KW-1185">Reference proteome</keyword>